<dbReference type="GO" id="GO:0000156">
    <property type="term" value="F:phosphorelay response regulator activity"/>
    <property type="evidence" value="ECO:0007669"/>
    <property type="project" value="InterPro"/>
</dbReference>
<dbReference type="RefSeq" id="WP_161159645.1">
    <property type="nucleotide sequence ID" value="NZ_JAJCIV010000021.1"/>
</dbReference>
<evidence type="ECO:0000313" key="10">
    <source>
        <dbReference type="EMBL" id="MZK18873.1"/>
    </source>
</evidence>
<keyword evidence="2" id="KW-0963">Cytoplasm</keyword>
<name>A0A845KS79_9FIRM</name>
<dbReference type="Pfam" id="PF00072">
    <property type="entry name" value="Response_reg"/>
    <property type="match status" value="1"/>
</dbReference>
<evidence type="ECO:0000259" key="9">
    <source>
        <dbReference type="PROSITE" id="PS50930"/>
    </source>
</evidence>
<dbReference type="PANTHER" id="PTHR37299">
    <property type="entry name" value="TRANSCRIPTIONAL REGULATOR-RELATED"/>
    <property type="match status" value="1"/>
</dbReference>
<dbReference type="SUPFAM" id="SSF52172">
    <property type="entry name" value="CheY-like"/>
    <property type="match status" value="1"/>
</dbReference>
<evidence type="ECO:0000256" key="3">
    <source>
        <dbReference type="ARBA" id="ARBA00023012"/>
    </source>
</evidence>
<comment type="caution">
    <text evidence="10">The sequence shown here is derived from an EMBL/GenBank/DDBJ whole genome shotgun (WGS) entry which is preliminary data.</text>
</comment>
<evidence type="ECO:0000256" key="5">
    <source>
        <dbReference type="ARBA" id="ARBA00024867"/>
    </source>
</evidence>
<dbReference type="PROSITE" id="PS50110">
    <property type="entry name" value="RESPONSE_REGULATORY"/>
    <property type="match status" value="1"/>
</dbReference>
<reference evidence="10 11" key="1">
    <citation type="journal article" date="2019" name="Nat. Med.">
        <title>A library of human gut bacterial isolates paired with longitudinal multiomics data enables mechanistic microbiome research.</title>
        <authorList>
            <person name="Poyet M."/>
            <person name="Groussin M."/>
            <person name="Gibbons S.M."/>
            <person name="Avila-Pacheco J."/>
            <person name="Jiang X."/>
            <person name="Kearney S.M."/>
            <person name="Perrotta A.R."/>
            <person name="Berdy B."/>
            <person name="Zhao S."/>
            <person name="Lieberman T.D."/>
            <person name="Swanson P.K."/>
            <person name="Smith M."/>
            <person name="Roesemann S."/>
            <person name="Alexander J.E."/>
            <person name="Rich S.A."/>
            <person name="Livny J."/>
            <person name="Vlamakis H."/>
            <person name="Clish C."/>
            <person name="Bullock K."/>
            <person name="Deik A."/>
            <person name="Scott J."/>
            <person name="Pierce K.A."/>
            <person name="Xavier R.J."/>
            <person name="Alm E.J."/>
        </authorList>
    </citation>
    <scope>NUCLEOTIDE SEQUENCE [LARGE SCALE GENOMIC DNA]</scope>
    <source>
        <strain evidence="10 11">BIOML-A7</strain>
    </source>
</reference>
<keyword evidence="7" id="KW-0597">Phosphoprotein</keyword>
<dbReference type="InterPro" id="IPR046947">
    <property type="entry name" value="LytR-like"/>
</dbReference>
<dbReference type="PANTHER" id="PTHR37299:SF3">
    <property type="entry name" value="STAGE 0 SPORULATION PROTEIN A HOMOLOG"/>
    <property type="match status" value="1"/>
</dbReference>
<dbReference type="Gene3D" id="2.40.50.1020">
    <property type="entry name" value="LytTr DNA-binding domain"/>
    <property type="match status" value="1"/>
</dbReference>
<evidence type="ECO:0000256" key="7">
    <source>
        <dbReference type="PROSITE-ProRule" id="PRU00169"/>
    </source>
</evidence>
<dbReference type="PROSITE" id="PS50930">
    <property type="entry name" value="HTH_LYTTR"/>
    <property type="match status" value="1"/>
</dbReference>
<dbReference type="AlphaFoldDB" id="A0A845KS79"/>
<feature type="domain" description="Response regulatory" evidence="8">
    <location>
        <begin position="3"/>
        <end position="128"/>
    </location>
</feature>
<evidence type="ECO:0000256" key="6">
    <source>
        <dbReference type="ARBA" id="ARBA00037164"/>
    </source>
</evidence>
<keyword evidence="4" id="KW-0010">Activator</keyword>
<dbReference type="EMBL" id="WWSB01000018">
    <property type="protein sequence ID" value="MZK18873.1"/>
    <property type="molecule type" value="Genomic_DNA"/>
</dbReference>
<protein>
    <recommendedName>
        <fullName evidence="1">Stage 0 sporulation protein A homolog</fullName>
    </recommendedName>
</protein>
<gene>
    <name evidence="10" type="ORF">GT565_12295</name>
</gene>
<dbReference type="SMART" id="SM00850">
    <property type="entry name" value="LytTR"/>
    <property type="match status" value="1"/>
</dbReference>
<dbReference type="Pfam" id="PF04397">
    <property type="entry name" value="LytTR"/>
    <property type="match status" value="1"/>
</dbReference>
<evidence type="ECO:0000256" key="1">
    <source>
        <dbReference type="ARBA" id="ARBA00018672"/>
    </source>
</evidence>
<evidence type="ECO:0000256" key="2">
    <source>
        <dbReference type="ARBA" id="ARBA00022490"/>
    </source>
</evidence>
<dbReference type="InterPro" id="IPR001789">
    <property type="entry name" value="Sig_transdc_resp-reg_receiver"/>
</dbReference>
<feature type="domain" description="HTH LytTR-type" evidence="9">
    <location>
        <begin position="150"/>
        <end position="256"/>
    </location>
</feature>
<dbReference type="Proteomes" id="UP000446719">
    <property type="component" value="Unassembled WGS sequence"/>
</dbReference>
<keyword evidence="3" id="KW-0902">Two-component regulatory system</keyword>
<feature type="modified residue" description="4-aspartylphosphate" evidence="7">
    <location>
        <position position="61"/>
    </location>
</feature>
<evidence type="ECO:0000313" key="11">
    <source>
        <dbReference type="Proteomes" id="UP000446719"/>
    </source>
</evidence>
<dbReference type="SMART" id="SM00448">
    <property type="entry name" value="REC"/>
    <property type="match status" value="1"/>
</dbReference>
<dbReference type="Gene3D" id="3.40.50.2300">
    <property type="match status" value="1"/>
</dbReference>
<accession>A0A845KS79</accession>
<dbReference type="InterPro" id="IPR007492">
    <property type="entry name" value="LytTR_DNA-bd_dom"/>
</dbReference>
<dbReference type="InterPro" id="IPR011006">
    <property type="entry name" value="CheY-like_superfamily"/>
</dbReference>
<proteinExistence type="predicted"/>
<dbReference type="GO" id="GO:0003677">
    <property type="term" value="F:DNA binding"/>
    <property type="evidence" value="ECO:0007669"/>
    <property type="project" value="InterPro"/>
</dbReference>
<comment type="function">
    <text evidence="5">May play the central regulatory role in sporulation. It may be an element of the effector pathway responsible for the activation of sporulation genes in response to nutritional stress. Spo0A may act in concert with spo0H (a sigma factor) to control the expression of some genes that are critical to the sporulation process.</text>
</comment>
<comment type="function">
    <text evidence="6">Required for high-level post-exponential phase expression of a series of secreted proteins.</text>
</comment>
<sequence length="262" mass="30865">MIQIYICEDEKIQLEFWKRTIEDYIKSAKIMAEIVSARQNPQDILNDIEQCDNSQRLFFIDIQMPEYEMNGLELARKLREKNSDDYLVFITSKDDLAYKVFEYQLDVLDYIMKKPKYYLENADMAPLTERLNRIFYKINQDQKETEQKKIQLGSGSRKYNIAIEDIIYVQAVKGTHLVEINIACKKIQVRQTLKEIAEQIDMEEFLFVNKSCIVQKRMILSVDKKNRRVNLTGGYQVEIAVREMKKVCTEAERLGIGNVVCI</sequence>
<organism evidence="10 11">
    <name type="scientific">Dorea longicatena</name>
    <dbReference type="NCBI Taxonomy" id="88431"/>
    <lineage>
        <taxon>Bacteria</taxon>
        <taxon>Bacillati</taxon>
        <taxon>Bacillota</taxon>
        <taxon>Clostridia</taxon>
        <taxon>Lachnospirales</taxon>
        <taxon>Lachnospiraceae</taxon>
        <taxon>Dorea</taxon>
    </lineage>
</organism>
<evidence type="ECO:0000256" key="4">
    <source>
        <dbReference type="ARBA" id="ARBA00023159"/>
    </source>
</evidence>
<evidence type="ECO:0000259" key="8">
    <source>
        <dbReference type="PROSITE" id="PS50110"/>
    </source>
</evidence>